<proteinExistence type="inferred from homology"/>
<dbReference type="PANTHER" id="PTHR23055">
    <property type="entry name" value="CALCIUM BINDING PROTEINS"/>
    <property type="match status" value="1"/>
</dbReference>
<accession>A0AA35SU14</accession>
<evidence type="ECO:0000256" key="4">
    <source>
        <dbReference type="ARBA" id="ARBA00022737"/>
    </source>
</evidence>
<dbReference type="InterPro" id="IPR028846">
    <property type="entry name" value="Recoverin"/>
</dbReference>
<dbReference type="PRINTS" id="PR00450">
    <property type="entry name" value="RECOVERIN"/>
</dbReference>
<keyword evidence="7" id="KW-0012">Acyltransferase</keyword>
<evidence type="ECO:0000256" key="5">
    <source>
        <dbReference type="ARBA" id="ARBA00023288"/>
    </source>
</evidence>
<dbReference type="SMART" id="SM00054">
    <property type="entry name" value="EFh"/>
    <property type="match status" value="3"/>
</dbReference>
<dbReference type="InterPro" id="IPR002048">
    <property type="entry name" value="EF_hand_dom"/>
</dbReference>
<dbReference type="InterPro" id="IPR011992">
    <property type="entry name" value="EF-hand-dom_pair"/>
</dbReference>
<gene>
    <name evidence="7" type="ORF">GBAR_LOCUS19975</name>
</gene>
<evidence type="ECO:0000256" key="2">
    <source>
        <dbReference type="ARBA" id="ARBA00022707"/>
    </source>
</evidence>
<dbReference type="GO" id="GO:0005509">
    <property type="term" value="F:calcium ion binding"/>
    <property type="evidence" value="ECO:0007669"/>
    <property type="project" value="InterPro"/>
</dbReference>
<evidence type="ECO:0000313" key="8">
    <source>
        <dbReference type="Proteomes" id="UP001174909"/>
    </source>
</evidence>
<dbReference type="AlphaFoldDB" id="A0AA35SU14"/>
<dbReference type="EMBL" id="CASHTH010002814">
    <property type="protein sequence ID" value="CAI8035659.1"/>
    <property type="molecule type" value="Genomic_DNA"/>
</dbReference>
<evidence type="ECO:0000256" key="3">
    <source>
        <dbReference type="ARBA" id="ARBA00022723"/>
    </source>
</evidence>
<keyword evidence="4" id="KW-0677">Repeat</keyword>
<keyword evidence="5" id="KW-0449">Lipoprotein</keyword>
<dbReference type="GO" id="GO:0016746">
    <property type="term" value="F:acyltransferase activity"/>
    <property type="evidence" value="ECO:0007669"/>
    <property type="project" value="UniProtKB-KW"/>
</dbReference>
<keyword evidence="2" id="KW-0519">Myristate</keyword>
<comment type="caution">
    <text evidence="7">The sequence shown here is derived from an EMBL/GenBank/DDBJ whole genome shotgun (WGS) entry which is preliminary data.</text>
</comment>
<sequence length="238" mass="26251">MGGSESSFKRNYEETVSQLSTVQLREITTHFHEVYAKAGGSKGHLVDREAFSQYFKLPVSVGERLFEAFDAHRNGKISFEEFVCGLAVLLHGSFSSKCQLLFQVFNIHGDEGISREELATMLHAILQSTNTIVMAVSQMGGGGGGGGRSAVMKGEDREQAIRAMVDSAFRNCDITGTGKLLPLEFEYWVRRHPQILDTLLSFEPRERRGTLGPLLLSSDEGRFTSDPTISVPLHPSPL</sequence>
<feature type="non-terminal residue" evidence="7">
    <location>
        <position position="1"/>
    </location>
</feature>
<name>A0AA35SU14_GEOBA</name>
<keyword evidence="7" id="KW-0808">Transferase</keyword>
<protein>
    <submittedName>
        <fullName evidence="7">Lysophosphatidylcholine acyltransferase 2B</fullName>
    </submittedName>
</protein>
<organism evidence="7 8">
    <name type="scientific">Geodia barretti</name>
    <name type="common">Barrett's horny sponge</name>
    <dbReference type="NCBI Taxonomy" id="519541"/>
    <lineage>
        <taxon>Eukaryota</taxon>
        <taxon>Metazoa</taxon>
        <taxon>Porifera</taxon>
        <taxon>Demospongiae</taxon>
        <taxon>Heteroscleromorpha</taxon>
        <taxon>Tetractinellida</taxon>
        <taxon>Astrophorina</taxon>
        <taxon>Geodiidae</taxon>
        <taxon>Geodia</taxon>
    </lineage>
</organism>
<evidence type="ECO:0000256" key="1">
    <source>
        <dbReference type="ARBA" id="ARBA00006049"/>
    </source>
</evidence>
<dbReference type="Gene3D" id="1.10.238.10">
    <property type="entry name" value="EF-hand"/>
    <property type="match status" value="1"/>
</dbReference>
<dbReference type="Proteomes" id="UP001174909">
    <property type="component" value="Unassembled WGS sequence"/>
</dbReference>
<dbReference type="SUPFAM" id="SSF47473">
    <property type="entry name" value="EF-hand"/>
    <property type="match status" value="1"/>
</dbReference>
<dbReference type="PROSITE" id="PS50222">
    <property type="entry name" value="EF_HAND_2"/>
    <property type="match status" value="1"/>
</dbReference>
<comment type="similarity">
    <text evidence="1">Belongs to the recoverin family.</text>
</comment>
<evidence type="ECO:0000259" key="6">
    <source>
        <dbReference type="PROSITE" id="PS50222"/>
    </source>
</evidence>
<reference evidence="7" key="1">
    <citation type="submission" date="2023-03" db="EMBL/GenBank/DDBJ databases">
        <authorList>
            <person name="Steffen K."/>
            <person name="Cardenas P."/>
        </authorList>
    </citation>
    <scope>NUCLEOTIDE SEQUENCE</scope>
</reference>
<dbReference type="PANTHER" id="PTHR23055:SF198">
    <property type="entry name" value="NEURONAL CALCIUM SENSOR 1"/>
    <property type="match status" value="1"/>
</dbReference>
<evidence type="ECO:0000313" key="7">
    <source>
        <dbReference type="EMBL" id="CAI8035659.1"/>
    </source>
</evidence>
<dbReference type="GO" id="GO:0008048">
    <property type="term" value="F:calcium sensitive guanylate cyclase activator activity"/>
    <property type="evidence" value="ECO:0007669"/>
    <property type="project" value="TreeGrafter"/>
</dbReference>
<keyword evidence="3" id="KW-0479">Metal-binding</keyword>
<keyword evidence="8" id="KW-1185">Reference proteome</keyword>
<feature type="domain" description="EF-hand" evidence="6">
    <location>
        <begin position="57"/>
        <end position="92"/>
    </location>
</feature>